<keyword evidence="1" id="KW-0472">Membrane</keyword>
<feature type="transmembrane region" description="Helical" evidence="1">
    <location>
        <begin position="109"/>
        <end position="128"/>
    </location>
</feature>
<keyword evidence="1" id="KW-1133">Transmembrane helix</keyword>
<accession>A0A2G5U060</accession>
<evidence type="ECO:0000256" key="1">
    <source>
        <dbReference type="SAM" id="Phobius"/>
    </source>
</evidence>
<dbReference type="AlphaFoldDB" id="A0A2G5U060"/>
<proteinExistence type="predicted"/>
<sequence>MSAADLSSQFIMYTVLTTAVTVGTLPESPTIDDFIGATSEIDYRWILFCMIIVVRLIGLTWPFICHDWDWLTRDDSYYKNHIFSSLVGNLYYLSILFGLSFFFDKTSKVHYALFFTISLIFSIHHLYHTWGISDIARIDILKIGYGYFIVLAILEVPAAYLWYYMEFQTARVIILGFFIWCLYDYCFASRFLIVDRRVEKFEFEEVKKMTIKMKKMRSIKLKPGLFGPKPPGLRLQYP</sequence>
<protein>
    <submittedName>
        <fullName evidence="2">Uncharacterized protein</fullName>
    </submittedName>
</protein>
<reference evidence="3" key="1">
    <citation type="submission" date="2017-10" db="EMBL/GenBank/DDBJ databases">
        <title>Rapid genome shrinkage in a self-fertile nematode reveals novel sperm competition proteins.</title>
        <authorList>
            <person name="Yin D."/>
            <person name="Schwarz E.M."/>
            <person name="Thomas C.G."/>
            <person name="Felde R.L."/>
            <person name="Korf I.F."/>
            <person name="Cutter A.D."/>
            <person name="Schartner C.M."/>
            <person name="Ralston E.J."/>
            <person name="Meyer B.J."/>
            <person name="Haag E.S."/>
        </authorList>
    </citation>
    <scope>NUCLEOTIDE SEQUENCE [LARGE SCALE GENOMIC DNA]</scope>
    <source>
        <strain evidence="3">JU1422</strain>
    </source>
</reference>
<dbReference type="Proteomes" id="UP000230233">
    <property type="component" value="Chromosome IV"/>
</dbReference>
<gene>
    <name evidence="2" type="primary">Cnig_chr_IV.g12970</name>
    <name evidence="2" type="ORF">B9Z55_012970</name>
</gene>
<feature type="transmembrane region" description="Helical" evidence="1">
    <location>
        <begin position="86"/>
        <end position="103"/>
    </location>
</feature>
<keyword evidence="1" id="KW-0812">Transmembrane</keyword>
<feature type="transmembrane region" description="Helical" evidence="1">
    <location>
        <begin position="140"/>
        <end position="163"/>
    </location>
</feature>
<name>A0A2G5U060_9PELO</name>
<feature type="transmembrane region" description="Helical" evidence="1">
    <location>
        <begin position="45"/>
        <end position="65"/>
    </location>
</feature>
<evidence type="ECO:0000313" key="3">
    <source>
        <dbReference type="Proteomes" id="UP000230233"/>
    </source>
</evidence>
<feature type="transmembrane region" description="Helical" evidence="1">
    <location>
        <begin position="169"/>
        <end position="193"/>
    </location>
</feature>
<comment type="caution">
    <text evidence="2">The sequence shown here is derived from an EMBL/GenBank/DDBJ whole genome shotgun (WGS) entry which is preliminary data.</text>
</comment>
<organism evidence="2 3">
    <name type="scientific">Caenorhabditis nigoni</name>
    <dbReference type="NCBI Taxonomy" id="1611254"/>
    <lineage>
        <taxon>Eukaryota</taxon>
        <taxon>Metazoa</taxon>
        <taxon>Ecdysozoa</taxon>
        <taxon>Nematoda</taxon>
        <taxon>Chromadorea</taxon>
        <taxon>Rhabditida</taxon>
        <taxon>Rhabditina</taxon>
        <taxon>Rhabditomorpha</taxon>
        <taxon>Rhabditoidea</taxon>
        <taxon>Rhabditidae</taxon>
        <taxon>Peloderinae</taxon>
        <taxon>Caenorhabditis</taxon>
    </lineage>
</organism>
<dbReference type="EMBL" id="PDUG01000004">
    <property type="protein sequence ID" value="PIC32751.1"/>
    <property type="molecule type" value="Genomic_DNA"/>
</dbReference>
<keyword evidence="3" id="KW-1185">Reference proteome</keyword>
<evidence type="ECO:0000313" key="2">
    <source>
        <dbReference type="EMBL" id="PIC32751.1"/>
    </source>
</evidence>